<evidence type="ECO:0000313" key="5">
    <source>
        <dbReference type="Proteomes" id="UP001283361"/>
    </source>
</evidence>
<dbReference type="GO" id="GO:0016324">
    <property type="term" value="C:apical plasma membrane"/>
    <property type="evidence" value="ECO:0007669"/>
    <property type="project" value="TreeGrafter"/>
</dbReference>
<protein>
    <recommendedName>
        <fullName evidence="3">PDZ domain-containing protein</fullName>
    </recommendedName>
</protein>
<evidence type="ECO:0000259" key="3">
    <source>
        <dbReference type="PROSITE" id="PS50106"/>
    </source>
</evidence>
<keyword evidence="1" id="KW-0677">Repeat</keyword>
<dbReference type="AlphaFoldDB" id="A0AAE1B727"/>
<dbReference type="GO" id="GO:0072659">
    <property type="term" value="P:protein localization to plasma membrane"/>
    <property type="evidence" value="ECO:0007669"/>
    <property type="project" value="TreeGrafter"/>
</dbReference>
<dbReference type="PROSITE" id="PS50106">
    <property type="entry name" value="PDZ"/>
    <property type="match status" value="1"/>
</dbReference>
<dbReference type="Gene3D" id="2.30.42.10">
    <property type="match status" value="1"/>
</dbReference>
<dbReference type="CDD" id="cd06768">
    <property type="entry name" value="PDZ_NHERF-like"/>
    <property type="match status" value="1"/>
</dbReference>
<accession>A0AAE1B727</accession>
<dbReference type="SUPFAM" id="SSF50156">
    <property type="entry name" value="PDZ domain-like"/>
    <property type="match status" value="1"/>
</dbReference>
<feature type="region of interest" description="Disordered" evidence="2">
    <location>
        <begin position="112"/>
        <end position="137"/>
    </location>
</feature>
<dbReference type="PANTHER" id="PTHR14191">
    <property type="entry name" value="PDZ DOMAIN CONTAINING PROTEIN"/>
    <property type="match status" value="1"/>
</dbReference>
<gene>
    <name evidence="4" type="ORF">RRG08_044648</name>
</gene>
<proteinExistence type="predicted"/>
<dbReference type="EMBL" id="JAWDGP010000529">
    <property type="protein sequence ID" value="KAK3799887.1"/>
    <property type="molecule type" value="Genomic_DNA"/>
</dbReference>
<feature type="domain" description="PDZ" evidence="3">
    <location>
        <begin position="192"/>
        <end position="272"/>
    </location>
</feature>
<evidence type="ECO:0000313" key="4">
    <source>
        <dbReference type="EMBL" id="KAK3799887.1"/>
    </source>
</evidence>
<dbReference type="GO" id="GO:0043495">
    <property type="term" value="F:protein-membrane adaptor activity"/>
    <property type="evidence" value="ECO:0007669"/>
    <property type="project" value="TreeGrafter"/>
</dbReference>
<comment type="caution">
    <text evidence="4">The sequence shown here is derived from an EMBL/GenBank/DDBJ whole genome shotgun (WGS) entry which is preliminary data.</text>
</comment>
<reference evidence="4" key="1">
    <citation type="journal article" date="2023" name="G3 (Bethesda)">
        <title>A reference genome for the long-term kleptoplast-retaining sea slug Elysia crispata morphotype clarki.</title>
        <authorList>
            <person name="Eastman K.E."/>
            <person name="Pendleton A.L."/>
            <person name="Shaikh M.A."/>
            <person name="Suttiyut T."/>
            <person name="Ogas R."/>
            <person name="Tomko P."/>
            <person name="Gavelis G."/>
            <person name="Widhalm J.R."/>
            <person name="Wisecaver J.H."/>
        </authorList>
    </citation>
    <scope>NUCLEOTIDE SEQUENCE</scope>
    <source>
        <strain evidence="4">ECLA1</strain>
    </source>
</reference>
<feature type="region of interest" description="Disordered" evidence="2">
    <location>
        <begin position="325"/>
        <end position="376"/>
    </location>
</feature>
<dbReference type="Pfam" id="PF00595">
    <property type="entry name" value="PDZ"/>
    <property type="match status" value="1"/>
</dbReference>
<dbReference type="SMART" id="SM00228">
    <property type="entry name" value="PDZ"/>
    <property type="match status" value="1"/>
</dbReference>
<organism evidence="4 5">
    <name type="scientific">Elysia crispata</name>
    <name type="common">lettuce slug</name>
    <dbReference type="NCBI Taxonomy" id="231223"/>
    <lineage>
        <taxon>Eukaryota</taxon>
        <taxon>Metazoa</taxon>
        <taxon>Spiralia</taxon>
        <taxon>Lophotrochozoa</taxon>
        <taxon>Mollusca</taxon>
        <taxon>Gastropoda</taxon>
        <taxon>Heterobranchia</taxon>
        <taxon>Euthyneura</taxon>
        <taxon>Panpulmonata</taxon>
        <taxon>Sacoglossa</taxon>
        <taxon>Placobranchoidea</taxon>
        <taxon>Plakobranchidae</taxon>
        <taxon>Elysia</taxon>
    </lineage>
</organism>
<dbReference type="Proteomes" id="UP001283361">
    <property type="component" value="Unassembled WGS sequence"/>
</dbReference>
<name>A0AAE1B727_9GAST</name>
<dbReference type="InterPro" id="IPR051067">
    <property type="entry name" value="NHER"/>
</dbReference>
<feature type="compositionally biased region" description="Basic and acidic residues" evidence="2">
    <location>
        <begin position="334"/>
        <end position="347"/>
    </location>
</feature>
<dbReference type="InterPro" id="IPR036034">
    <property type="entry name" value="PDZ_sf"/>
</dbReference>
<feature type="region of interest" description="Disordered" evidence="2">
    <location>
        <begin position="154"/>
        <end position="185"/>
    </location>
</feature>
<evidence type="ECO:0000256" key="2">
    <source>
        <dbReference type="SAM" id="MobiDB-lite"/>
    </source>
</evidence>
<dbReference type="InterPro" id="IPR001478">
    <property type="entry name" value="PDZ"/>
</dbReference>
<sequence length="400" mass="43744">MDFLYLVTDVDLPRKACDSRYCAEDMSYPTLKFPAATLDQCPLLAQSFTRGSSPGISTPIDSDSRARGETPDIRDGITIISSWRPDNILRCNLSHSLLQGLLTDSTVSCQDRSDLGGYGYSPAPEPEPEPEPEVEPQAFQESVTVADNGEVEHPAAAEEKEEEEETPPPVVATTNGDAPPNEDELHRPRLCHLKIWPHFQGYGFNLHAERDKPGQFIGLVDVGSPAEAAGLRVNDRIVEVNGVNVESQAHPEVISRIKSVPNETRLLVVDRASDSYYKERGVTVHSGMPQVDVIIAQIGQSANTPSNDEVAALDDGADAILAATSEVEEDTPKEEETQEAKEEPKEEEKEEEKEVENAVIEDGTPKEEENEVKEEEVAVVAEVEPEHISEGIFRAVALAS</sequence>
<evidence type="ECO:0000256" key="1">
    <source>
        <dbReference type="ARBA" id="ARBA00022737"/>
    </source>
</evidence>
<dbReference type="PANTHER" id="PTHR14191:SF28">
    <property type="entry name" value="GH04176P-RELATED"/>
    <property type="match status" value="1"/>
</dbReference>
<keyword evidence="5" id="KW-1185">Reference proteome</keyword>